<organism evidence="1 2">
    <name type="scientific">Rubroshorea leprosula</name>
    <dbReference type="NCBI Taxonomy" id="152421"/>
    <lineage>
        <taxon>Eukaryota</taxon>
        <taxon>Viridiplantae</taxon>
        <taxon>Streptophyta</taxon>
        <taxon>Embryophyta</taxon>
        <taxon>Tracheophyta</taxon>
        <taxon>Spermatophyta</taxon>
        <taxon>Magnoliopsida</taxon>
        <taxon>eudicotyledons</taxon>
        <taxon>Gunneridae</taxon>
        <taxon>Pentapetalae</taxon>
        <taxon>rosids</taxon>
        <taxon>malvids</taxon>
        <taxon>Malvales</taxon>
        <taxon>Dipterocarpaceae</taxon>
        <taxon>Rubroshorea</taxon>
    </lineage>
</organism>
<reference evidence="1 2" key="1">
    <citation type="journal article" date="2021" name="Commun. Biol.">
        <title>The genome of Shorea leprosula (Dipterocarpaceae) highlights the ecological relevance of drought in aseasonal tropical rainforests.</title>
        <authorList>
            <person name="Ng K.K.S."/>
            <person name="Kobayashi M.J."/>
            <person name="Fawcett J.A."/>
            <person name="Hatakeyama M."/>
            <person name="Paape T."/>
            <person name="Ng C.H."/>
            <person name="Ang C.C."/>
            <person name="Tnah L.H."/>
            <person name="Lee C.T."/>
            <person name="Nishiyama T."/>
            <person name="Sese J."/>
            <person name="O'Brien M.J."/>
            <person name="Copetti D."/>
            <person name="Mohd Noor M.I."/>
            <person name="Ong R.C."/>
            <person name="Putra M."/>
            <person name="Sireger I.Z."/>
            <person name="Indrioko S."/>
            <person name="Kosugi Y."/>
            <person name="Izuno A."/>
            <person name="Isagi Y."/>
            <person name="Lee S.L."/>
            <person name="Shimizu K.K."/>
        </authorList>
    </citation>
    <scope>NUCLEOTIDE SEQUENCE [LARGE SCALE GENOMIC DNA]</scope>
    <source>
        <strain evidence="1">214</strain>
    </source>
</reference>
<comment type="caution">
    <text evidence="1">The sequence shown here is derived from an EMBL/GenBank/DDBJ whole genome shotgun (WGS) entry which is preliminary data.</text>
</comment>
<dbReference type="EMBL" id="BPVZ01000129">
    <property type="protein sequence ID" value="GKV38529.1"/>
    <property type="molecule type" value="Genomic_DNA"/>
</dbReference>
<keyword evidence="2" id="KW-1185">Reference proteome</keyword>
<evidence type="ECO:0000313" key="2">
    <source>
        <dbReference type="Proteomes" id="UP001054252"/>
    </source>
</evidence>
<dbReference type="AlphaFoldDB" id="A0AAV5LNT1"/>
<gene>
    <name evidence="1" type="ORF">SLEP1_g46436</name>
</gene>
<name>A0AAV5LNT1_9ROSI</name>
<protein>
    <submittedName>
        <fullName evidence="1">Uncharacterized protein</fullName>
    </submittedName>
</protein>
<evidence type="ECO:0000313" key="1">
    <source>
        <dbReference type="EMBL" id="GKV38529.1"/>
    </source>
</evidence>
<dbReference type="Proteomes" id="UP001054252">
    <property type="component" value="Unassembled WGS sequence"/>
</dbReference>
<sequence length="74" mass="8645">MLECTTSFVYLAGQHSALILLHVCRRCWSRRSKPNHDIATIWGLVEKKLRLPCFPSSYFNPNRALVSHKMDFPR</sequence>
<accession>A0AAV5LNT1</accession>
<proteinExistence type="predicted"/>